<organism evidence="2 3">
    <name type="scientific">Botrimarina colliarenosi</name>
    <dbReference type="NCBI Taxonomy" id="2528001"/>
    <lineage>
        <taxon>Bacteria</taxon>
        <taxon>Pseudomonadati</taxon>
        <taxon>Planctomycetota</taxon>
        <taxon>Planctomycetia</taxon>
        <taxon>Pirellulales</taxon>
        <taxon>Lacipirellulaceae</taxon>
        <taxon>Botrimarina</taxon>
    </lineage>
</organism>
<protein>
    <submittedName>
        <fullName evidence="2">Uncharacterized protein</fullName>
    </submittedName>
</protein>
<proteinExistence type="predicted"/>
<evidence type="ECO:0000256" key="1">
    <source>
        <dbReference type="SAM" id="MobiDB-lite"/>
    </source>
</evidence>
<dbReference type="Proteomes" id="UP000317421">
    <property type="component" value="Unassembled WGS sequence"/>
</dbReference>
<name>A0A5C6A1Q7_9BACT</name>
<sequence length="102" mass="10883">MFCVWKPTWVQPPNVIGLQPHGSRWPWRVHGSPRQQSPNRLHVEPQPHASPQQPSYAGDSSQQAAEANDIGAAPTSYDVATGAPAADGFGGATEGSVSRGWL</sequence>
<feature type="region of interest" description="Disordered" evidence="1">
    <location>
        <begin position="13"/>
        <end position="102"/>
    </location>
</feature>
<comment type="caution">
    <text evidence="2">The sequence shown here is derived from an EMBL/GenBank/DDBJ whole genome shotgun (WGS) entry which is preliminary data.</text>
</comment>
<reference evidence="2 3" key="1">
    <citation type="submission" date="2019-02" db="EMBL/GenBank/DDBJ databases">
        <title>Deep-cultivation of Planctomycetes and their phenomic and genomic characterization uncovers novel biology.</title>
        <authorList>
            <person name="Wiegand S."/>
            <person name="Jogler M."/>
            <person name="Boedeker C."/>
            <person name="Pinto D."/>
            <person name="Vollmers J."/>
            <person name="Rivas-Marin E."/>
            <person name="Kohn T."/>
            <person name="Peeters S.H."/>
            <person name="Heuer A."/>
            <person name="Rast P."/>
            <person name="Oberbeckmann S."/>
            <person name="Bunk B."/>
            <person name="Jeske O."/>
            <person name="Meyerdierks A."/>
            <person name="Storesund J.E."/>
            <person name="Kallscheuer N."/>
            <person name="Luecker S."/>
            <person name="Lage O.M."/>
            <person name="Pohl T."/>
            <person name="Merkel B.J."/>
            <person name="Hornburger P."/>
            <person name="Mueller R.-W."/>
            <person name="Bruemmer F."/>
            <person name="Labrenz M."/>
            <person name="Spormann A.M."/>
            <person name="Op Den Camp H."/>
            <person name="Overmann J."/>
            <person name="Amann R."/>
            <person name="Jetten M.S.M."/>
            <person name="Mascher T."/>
            <person name="Medema M.H."/>
            <person name="Devos D.P."/>
            <person name="Kaster A.-K."/>
            <person name="Ovreas L."/>
            <person name="Rohde M."/>
            <person name="Galperin M.Y."/>
            <person name="Jogler C."/>
        </authorList>
    </citation>
    <scope>NUCLEOTIDE SEQUENCE [LARGE SCALE GENOMIC DNA]</scope>
    <source>
        <strain evidence="2 3">Pla108</strain>
    </source>
</reference>
<evidence type="ECO:0000313" key="3">
    <source>
        <dbReference type="Proteomes" id="UP000317421"/>
    </source>
</evidence>
<dbReference type="EMBL" id="SJPR01000008">
    <property type="protein sequence ID" value="TWT93366.1"/>
    <property type="molecule type" value="Genomic_DNA"/>
</dbReference>
<feature type="compositionally biased region" description="Polar residues" evidence="1">
    <location>
        <begin position="49"/>
        <end position="65"/>
    </location>
</feature>
<accession>A0A5C6A1Q7</accession>
<evidence type="ECO:0000313" key="2">
    <source>
        <dbReference type="EMBL" id="TWT93366.1"/>
    </source>
</evidence>
<keyword evidence="3" id="KW-1185">Reference proteome</keyword>
<dbReference type="AlphaFoldDB" id="A0A5C6A1Q7"/>
<gene>
    <name evidence="2" type="ORF">Pla108_38600</name>
</gene>